<sequence>MPRPWLPASGFRMKVESGALRPGRSFSSSAASRAGSCSGSSRVRGMKSYRSGMTWASLARLRASPFFRVSSAMPGRWLLHCGGGNVRVLRGHGHVQFW</sequence>
<dbReference type="EMBL" id="KL662089">
    <property type="protein sequence ID" value="KFM23267.1"/>
    <property type="molecule type" value="Genomic_DNA"/>
</dbReference>
<feature type="compositionally biased region" description="Low complexity" evidence="1">
    <location>
        <begin position="23"/>
        <end position="42"/>
    </location>
</feature>
<dbReference type="AlphaFoldDB" id="A0A087SC13"/>
<name>A0A087SC13_AUXPR</name>
<dbReference type="Proteomes" id="UP000028924">
    <property type="component" value="Unassembled WGS sequence"/>
</dbReference>
<gene>
    <name evidence="2" type="ORF">F751_3458</name>
</gene>
<protein>
    <submittedName>
        <fullName evidence="2">Uncharacterized protein</fullName>
    </submittedName>
</protein>
<dbReference type="KEGG" id="apro:F751_3458"/>
<evidence type="ECO:0000313" key="3">
    <source>
        <dbReference type="Proteomes" id="UP000028924"/>
    </source>
</evidence>
<proteinExistence type="predicted"/>
<keyword evidence="3" id="KW-1185">Reference proteome</keyword>
<dbReference type="RefSeq" id="XP_011396137.1">
    <property type="nucleotide sequence ID" value="XM_011397835.1"/>
</dbReference>
<evidence type="ECO:0000256" key="1">
    <source>
        <dbReference type="SAM" id="MobiDB-lite"/>
    </source>
</evidence>
<reference evidence="2 3" key="1">
    <citation type="journal article" date="2014" name="BMC Genomics">
        <title>Oil accumulation mechanisms of the oleaginous microalga Chlorella protothecoides revealed through its genome, transcriptomes, and proteomes.</title>
        <authorList>
            <person name="Gao C."/>
            <person name="Wang Y."/>
            <person name="Shen Y."/>
            <person name="Yan D."/>
            <person name="He X."/>
            <person name="Dai J."/>
            <person name="Wu Q."/>
        </authorList>
    </citation>
    <scope>NUCLEOTIDE SEQUENCE [LARGE SCALE GENOMIC DNA]</scope>
    <source>
        <strain evidence="2 3">0710</strain>
    </source>
</reference>
<accession>A0A087SC13</accession>
<dbReference type="GeneID" id="23614849"/>
<feature type="region of interest" description="Disordered" evidence="1">
    <location>
        <begin position="22"/>
        <end position="45"/>
    </location>
</feature>
<organism evidence="2 3">
    <name type="scientific">Auxenochlorella protothecoides</name>
    <name type="common">Green microalga</name>
    <name type="synonym">Chlorella protothecoides</name>
    <dbReference type="NCBI Taxonomy" id="3075"/>
    <lineage>
        <taxon>Eukaryota</taxon>
        <taxon>Viridiplantae</taxon>
        <taxon>Chlorophyta</taxon>
        <taxon>core chlorophytes</taxon>
        <taxon>Trebouxiophyceae</taxon>
        <taxon>Chlorellales</taxon>
        <taxon>Chlorellaceae</taxon>
        <taxon>Auxenochlorella</taxon>
    </lineage>
</organism>
<evidence type="ECO:0000313" key="2">
    <source>
        <dbReference type="EMBL" id="KFM23267.1"/>
    </source>
</evidence>